<dbReference type="PROSITE" id="PS51012">
    <property type="entry name" value="ABC_TM2"/>
    <property type="match status" value="1"/>
</dbReference>
<dbReference type="HOGENOM" id="CLU_060703_1_1_9"/>
<proteinExistence type="inferred from homology"/>
<evidence type="ECO:0000313" key="12">
    <source>
        <dbReference type="Proteomes" id="UP000013523"/>
    </source>
</evidence>
<comment type="subcellular location">
    <subcellularLocation>
        <location evidence="1">Cell inner membrane</location>
        <topology evidence="1">Multi-pass membrane protein</topology>
    </subcellularLocation>
    <subcellularLocation>
        <location evidence="9">Cell membrane</location>
        <topology evidence="9">Multi-pass membrane protein</topology>
    </subcellularLocation>
</comment>
<dbReference type="GO" id="GO:0140359">
    <property type="term" value="F:ABC-type transporter activity"/>
    <property type="evidence" value="ECO:0007669"/>
    <property type="project" value="InterPro"/>
</dbReference>
<accession>R4K5M4</accession>
<evidence type="ECO:0000256" key="6">
    <source>
        <dbReference type="ARBA" id="ARBA00022692"/>
    </source>
</evidence>
<feature type="transmembrane region" description="Helical" evidence="9">
    <location>
        <begin position="111"/>
        <end position="137"/>
    </location>
</feature>
<feature type="transmembrane region" description="Helical" evidence="9">
    <location>
        <begin position="234"/>
        <end position="253"/>
    </location>
</feature>
<dbReference type="EMBL" id="CP003261">
    <property type="protein sequence ID" value="AGK97873.1"/>
    <property type="molecule type" value="Genomic_DNA"/>
</dbReference>
<sequence length="267" mass="30948">MIKSMKDFIGYIKEIYDSKELLINLTSKELKLKYRNSVLGFLWSFLNPILMLFVYTFAFKVIMQQKTPHFTVFLLCGLLPWNFFASGVMGSTTSIIGNANLIKKVYFPREIIPLSIIFSNFVNFVITLLILFVAIVAEGLHVGIPLIMLPVVLLLILGFTIGLSLILSSLNVLYRDISHLVEVIFNLWLYLTPIVYPLTLLNNHILFKRLIMLNPMTLMVESVRSILYTNTFPYYLYILVLFIIDFVLIFFGFRLFRKIEVVFAEEI</sequence>
<feature type="domain" description="ABC transmembrane type-2" evidence="10">
    <location>
        <begin position="39"/>
        <end position="259"/>
    </location>
</feature>
<evidence type="ECO:0000256" key="9">
    <source>
        <dbReference type="RuleBase" id="RU361157"/>
    </source>
</evidence>
<dbReference type="KEGG" id="cpas:Clopa_3045"/>
<dbReference type="InterPro" id="IPR000412">
    <property type="entry name" value="ABC_2_transport"/>
</dbReference>
<name>R4K5M4_CLOPA</name>
<gene>
    <name evidence="11" type="ORF">Clopa_3045</name>
</gene>
<dbReference type="PATRIC" id="fig|86416.3.peg.3033"/>
<dbReference type="InterPro" id="IPR047817">
    <property type="entry name" value="ABC2_TM_bact-type"/>
</dbReference>
<evidence type="ECO:0000313" key="11">
    <source>
        <dbReference type="EMBL" id="AGK97873.1"/>
    </source>
</evidence>
<evidence type="ECO:0000256" key="4">
    <source>
        <dbReference type="ARBA" id="ARBA00022475"/>
    </source>
</evidence>
<keyword evidence="6 9" id="KW-0812">Transmembrane</keyword>
<reference evidence="11 12" key="1">
    <citation type="submission" date="2012-01" db="EMBL/GenBank/DDBJ databases">
        <title>Complete sequence of chromosome of Clostridium pasteurianum BC1.</title>
        <authorList>
            <consortium name="US DOE Joint Genome Institute"/>
            <person name="Lucas S."/>
            <person name="Han J."/>
            <person name="Lapidus A."/>
            <person name="Cheng J.-F."/>
            <person name="Goodwin L."/>
            <person name="Pitluck S."/>
            <person name="Peters L."/>
            <person name="Mikhailova N."/>
            <person name="Teshima H."/>
            <person name="Detter J.C."/>
            <person name="Han C."/>
            <person name="Tapia R."/>
            <person name="Land M."/>
            <person name="Hauser L."/>
            <person name="Kyrpides N."/>
            <person name="Ivanova N."/>
            <person name="Pagani I."/>
            <person name="Dunn J."/>
            <person name="Taghavi S."/>
            <person name="Francis A."/>
            <person name="van der Lelie D."/>
            <person name="Woyke T."/>
        </authorList>
    </citation>
    <scope>NUCLEOTIDE SEQUENCE [LARGE SCALE GENOMIC DNA]</scope>
    <source>
        <strain evidence="11 12">BC1</strain>
    </source>
</reference>
<evidence type="ECO:0000256" key="3">
    <source>
        <dbReference type="ARBA" id="ARBA00022448"/>
    </source>
</evidence>
<keyword evidence="5" id="KW-0997">Cell inner membrane</keyword>
<dbReference type="GO" id="GO:0015920">
    <property type="term" value="P:lipopolysaccharide transport"/>
    <property type="evidence" value="ECO:0007669"/>
    <property type="project" value="TreeGrafter"/>
</dbReference>
<feature type="transmembrane region" description="Helical" evidence="9">
    <location>
        <begin position="143"/>
        <end position="167"/>
    </location>
</feature>
<dbReference type="Proteomes" id="UP000013523">
    <property type="component" value="Chromosome"/>
</dbReference>
<dbReference type="AlphaFoldDB" id="R4K5M4"/>
<keyword evidence="3 9" id="KW-0813">Transport</keyword>
<evidence type="ECO:0000256" key="2">
    <source>
        <dbReference type="ARBA" id="ARBA00007783"/>
    </source>
</evidence>
<dbReference type="PANTHER" id="PTHR30413:SF8">
    <property type="entry name" value="TRANSPORT PERMEASE PROTEIN"/>
    <property type="match status" value="1"/>
</dbReference>
<dbReference type="OrthoDB" id="9786910at2"/>
<organism evidence="11 12">
    <name type="scientific">Clostridium pasteurianum BC1</name>
    <dbReference type="NCBI Taxonomy" id="86416"/>
    <lineage>
        <taxon>Bacteria</taxon>
        <taxon>Bacillati</taxon>
        <taxon>Bacillota</taxon>
        <taxon>Clostridia</taxon>
        <taxon>Eubacteriales</taxon>
        <taxon>Clostridiaceae</taxon>
        <taxon>Clostridium</taxon>
    </lineage>
</organism>
<evidence type="ECO:0000256" key="1">
    <source>
        <dbReference type="ARBA" id="ARBA00004429"/>
    </source>
</evidence>
<dbReference type="PRINTS" id="PR00164">
    <property type="entry name" value="ABC2TRNSPORT"/>
</dbReference>
<dbReference type="eggNOG" id="COG1682">
    <property type="taxonomic scope" value="Bacteria"/>
</dbReference>
<evidence type="ECO:0000256" key="7">
    <source>
        <dbReference type="ARBA" id="ARBA00022989"/>
    </source>
</evidence>
<evidence type="ECO:0000256" key="5">
    <source>
        <dbReference type="ARBA" id="ARBA00022519"/>
    </source>
</evidence>
<dbReference type="Pfam" id="PF01061">
    <property type="entry name" value="ABC2_membrane"/>
    <property type="match status" value="1"/>
</dbReference>
<keyword evidence="7 9" id="KW-1133">Transmembrane helix</keyword>
<dbReference type="PANTHER" id="PTHR30413">
    <property type="entry name" value="INNER MEMBRANE TRANSPORT PERMEASE"/>
    <property type="match status" value="1"/>
</dbReference>
<feature type="transmembrane region" description="Helical" evidence="9">
    <location>
        <begin position="38"/>
        <end position="58"/>
    </location>
</feature>
<keyword evidence="8 9" id="KW-0472">Membrane</keyword>
<evidence type="ECO:0000259" key="10">
    <source>
        <dbReference type="PROSITE" id="PS51012"/>
    </source>
</evidence>
<feature type="transmembrane region" description="Helical" evidence="9">
    <location>
        <begin position="70"/>
        <end position="90"/>
    </location>
</feature>
<dbReference type="InterPro" id="IPR013525">
    <property type="entry name" value="ABC2_TM"/>
</dbReference>
<keyword evidence="4 9" id="KW-1003">Cell membrane</keyword>
<evidence type="ECO:0000256" key="8">
    <source>
        <dbReference type="ARBA" id="ARBA00023136"/>
    </source>
</evidence>
<protein>
    <recommendedName>
        <fullName evidence="9">Transport permease protein</fullName>
    </recommendedName>
</protein>
<keyword evidence="12" id="KW-1185">Reference proteome</keyword>
<feature type="transmembrane region" description="Helical" evidence="9">
    <location>
        <begin position="179"/>
        <end position="199"/>
    </location>
</feature>
<dbReference type="STRING" id="86416.Clopa_3045"/>
<dbReference type="GO" id="GO:0043190">
    <property type="term" value="C:ATP-binding cassette (ABC) transporter complex"/>
    <property type="evidence" value="ECO:0007669"/>
    <property type="project" value="InterPro"/>
</dbReference>
<comment type="similarity">
    <text evidence="2 9">Belongs to the ABC-2 integral membrane protein family.</text>
</comment>